<dbReference type="GO" id="GO:0046653">
    <property type="term" value="P:tetrahydrofolate metabolic process"/>
    <property type="evidence" value="ECO:0007669"/>
    <property type="project" value="TreeGrafter"/>
</dbReference>
<dbReference type="GO" id="GO:0050667">
    <property type="term" value="P:homocysteine metabolic process"/>
    <property type="evidence" value="ECO:0007669"/>
    <property type="project" value="TreeGrafter"/>
</dbReference>
<keyword evidence="1" id="KW-0479">Metal-binding</keyword>
<evidence type="ECO:0000256" key="2">
    <source>
        <dbReference type="ARBA" id="ARBA00023285"/>
    </source>
</evidence>
<keyword evidence="2" id="KW-0170">Cobalt</keyword>
<dbReference type="InterPro" id="IPR003759">
    <property type="entry name" value="Cbl-bd_cap"/>
</dbReference>
<feature type="region of interest" description="Disordered" evidence="3">
    <location>
        <begin position="342"/>
        <end position="366"/>
    </location>
</feature>
<dbReference type="GO" id="GO:0008705">
    <property type="term" value="F:methionine synthase activity"/>
    <property type="evidence" value="ECO:0007669"/>
    <property type="project" value="TreeGrafter"/>
</dbReference>
<evidence type="ECO:0000313" key="5">
    <source>
        <dbReference type="EMBL" id="ATE56001.1"/>
    </source>
</evidence>
<reference evidence="5" key="1">
    <citation type="submission" date="2017-09" db="EMBL/GenBank/DDBJ databases">
        <title>Complete Genome Sequence of ansamitocin-producing Bacterium Actinosynnema pretiosum X47.</title>
        <authorList>
            <person name="Cao G."/>
            <person name="Zong G."/>
            <person name="Zhong C."/>
            <person name="Fu J."/>
        </authorList>
    </citation>
    <scope>NUCLEOTIDE SEQUENCE [LARGE SCALE GENOMIC DNA]</scope>
    <source>
        <strain evidence="5">X47</strain>
    </source>
</reference>
<dbReference type="PANTHER" id="PTHR45833">
    <property type="entry name" value="METHIONINE SYNTHASE"/>
    <property type="match status" value="1"/>
</dbReference>
<evidence type="ECO:0000313" key="6">
    <source>
        <dbReference type="Proteomes" id="UP000218505"/>
    </source>
</evidence>
<sequence>MTAAETTVLAERAELLWRAVAAGDEHTATDVVLAALDSGLDPESVLLDVIAGVQRRVGEEWVANRLTVAQEHAATAINDRVVTVLGVRVRTKPTLGRIVVACVDGEWHALPARLLSEVLKLRGFQVDYLGAQVPAPHLVTHLHRTDPEAVALSGSLATRLPTAHATITACQAAGVPVLAGGRAFGVDGRYARLLGADGWAPDARAAADHLAAGPPPRPRSGHQPIDDLPHLGDQEYTMISRTAQQLVKAVYTGLEERLPVMRTYTEQQQERTAEDLLHIVEHLAVALYTDDPELFTDFLGWTGDVLSSRGVPPAFLRPAVDLLSAELRDFPRATAFLAAHGTTASDPLSPHDHALAHHPSDPGPAA</sequence>
<dbReference type="GO" id="GO:0005829">
    <property type="term" value="C:cytosol"/>
    <property type="evidence" value="ECO:0007669"/>
    <property type="project" value="TreeGrafter"/>
</dbReference>
<dbReference type="Gene3D" id="3.40.50.280">
    <property type="entry name" value="Cobalamin-binding domain"/>
    <property type="match status" value="1"/>
</dbReference>
<name>A0A290ZAD3_9PSEU</name>
<protein>
    <submittedName>
        <fullName evidence="5">Cobalamin-binding protein</fullName>
    </submittedName>
</protein>
<dbReference type="Proteomes" id="UP000218505">
    <property type="component" value="Chromosome"/>
</dbReference>
<dbReference type="AlphaFoldDB" id="A0A290ZAD3"/>
<evidence type="ECO:0000256" key="1">
    <source>
        <dbReference type="ARBA" id="ARBA00022723"/>
    </source>
</evidence>
<dbReference type="PROSITE" id="PS51332">
    <property type="entry name" value="B12_BINDING"/>
    <property type="match status" value="1"/>
</dbReference>
<dbReference type="KEGG" id="apre:CNX65_24255"/>
<dbReference type="Gene3D" id="1.10.1240.10">
    <property type="entry name" value="Methionine synthase domain"/>
    <property type="match status" value="1"/>
</dbReference>
<dbReference type="InterPro" id="IPR036594">
    <property type="entry name" value="Meth_synthase_dom"/>
</dbReference>
<feature type="domain" description="B12-binding" evidence="4">
    <location>
        <begin position="95"/>
        <end position="220"/>
    </location>
</feature>
<dbReference type="EMBL" id="CP023445">
    <property type="protein sequence ID" value="ATE56001.1"/>
    <property type="molecule type" value="Genomic_DNA"/>
</dbReference>
<accession>A0A290ZAD3</accession>
<gene>
    <name evidence="5" type="ORF">CNX65_24255</name>
</gene>
<dbReference type="SUPFAM" id="SSF52242">
    <property type="entry name" value="Cobalamin (vitamin B12)-binding domain"/>
    <property type="match status" value="1"/>
</dbReference>
<dbReference type="Pfam" id="PF02310">
    <property type="entry name" value="B12-binding"/>
    <property type="match status" value="1"/>
</dbReference>
<dbReference type="InterPro" id="IPR006158">
    <property type="entry name" value="Cobalamin-bd"/>
</dbReference>
<proteinExistence type="predicted"/>
<feature type="region of interest" description="Disordered" evidence="3">
    <location>
        <begin position="208"/>
        <end position="230"/>
    </location>
</feature>
<evidence type="ECO:0000256" key="3">
    <source>
        <dbReference type="SAM" id="MobiDB-lite"/>
    </source>
</evidence>
<evidence type="ECO:0000259" key="4">
    <source>
        <dbReference type="PROSITE" id="PS51332"/>
    </source>
</evidence>
<organism evidence="5 6">
    <name type="scientific">Actinosynnema pretiosum</name>
    <dbReference type="NCBI Taxonomy" id="42197"/>
    <lineage>
        <taxon>Bacteria</taxon>
        <taxon>Bacillati</taxon>
        <taxon>Actinomycetota</taxon>
        <taxon>Actinomycetes</taxon>
        <taxon>Pseudonocardiales</taxon>
        <taxon>Pseudonocardiaceae</taxon>
        <taxon>Actinosynnema</taxon>
    </lineage>
</organism>
<dbReference type="Pfam" id="PF02607">
    <property type="entry name" value="B12-binding_2"/>
    <property type="match status" value="1"/>
</dbReference>
<dbReference type="RefSeq" id="WP_096495828.1">
    <property type="nucleotide sequence ID" value="NZ_CP023445.1"/>
</dbReference>
<dbReference type="GO" id="GO:0031419">
    <property type="term" value="F:cobalamin binding"/>
    <property type="evidence" value="ECO:0007669"/>
    <property type="project" value="InterPro"/>
</dbReference>
<dbReference type="InterPro" id="IPR036724">
    <property type="entry name" value="Cobalamin-bd_sf"/>
</dbReference>
<dbReference type="InterPro" id="IPR050554">
    <property type="entry name" value="Met_Synthase/Corrinoid"/>
</dbReference>
<keyword evidence="6" id="KW-1185">Reference proteome</keyword>
<dbReference type="PANTHER" id="PTHR45833:SF1">
    <property type="entry name" value="METHIONINE SYNTHASE"/>
    <property type="match status" value="1"/>
</dbReference>
<feature type="compositionally biased region" description="Basic and acidic residues" evidence="3">
    <location>
        <begin position="349"/>
        <end position="360"/>
    </location>
</feature>
<dbReference type="GO" id="GO:0046872">
    <property type="term" value="F:metal ion binding"/>
    <property type="evidence" value="ECO:0007669"/>
    <property type="project" value="UniProtKB-KW"/>
</dbReference>